<dbReference type="FunFam" id="3.40.50.880:FF:000047">
    <property type="entry name" value="GMP synthase [glutamine-hydrolyzing] subunit A"/>
    <property type="match status" value="1"/>
</dbReference>
<dbReference type="SUPFAM" id="SSF52317">
    <property type="entry name" value="Class I glutamine amidotransferase-like"/>
    <property type="match status" value="1"/>
</dbReference>
<evidence type="ECO:0000259" key="9">
    <source>
        <dbReference type="Pfam" id="PF00117"/>
    </source>
</evidence>
<dbReference type="Pfam" id="PF00117">
    <property type="entry name" value="GATase"/>
    <property type="match status" value="1"/>
</dbReference>
<keyword evidence="3 8" id="KW-0547">Nucleotide-binding</keyword>
<feature type="active site" description="Nucleophile" evidence="8">
    <location>
        <position position="76"/>
    </location>
</feature>
<dbReference type="NCBIfam" id="TIGR00888">
    <property type="entry name" value="guaA_Nterm"/>
    <property type="match status" value="1"/>
</dbReference>
<gene>
    <name evidence="8" type="primary">guaAA</name>
    <name evidence="10" type="ORF">HA336_03535</name>
</gene>
<evidence type="ECO:0000256" key="3">
    <source>
        <dbReference type="ARBA" id="ARBA00022741"/>
    </source>
</evidence>
<dbReference type="UniPathway" id="UPA00189">
    <property type="reaction ID" value="UER00296"/>
</dbReference>
<dbReference type="EMBL" id="DUJS01000004">
    <property type="protein sequence ID" value="HII70288.1"/>
    <property type="molecule type" value="Genomic_DNA"/>
</dbReference>
<reference evidence="10" key="1">
    <citation type="journal article" date="2020" name="bioRxiv">
        <title>A rank-normalized archaeal taxonomy based on genome phylogeny resolves widespread incomplete and uneven classifications.</title>
        <authorList>
            <person name="Rinke C."/>
            <person name="Chuvochina M."/>
            <person name="Mussig A.J."/>
            <person name="Chaumeil P.-A."/>
            <person name="Waite D.W."/>
            <person name="Whitman W.B."/>
            <person name="Parks D.H."/>
            <person name="Hugenholtz P."/>
        </authorList>
    </citation>
    <scope>NUCLEOTIDE SEQUENCE</scope>
    <source>
        <strain evidence="10">UBA8853</strain>
    </source>
</reference>
<evidence type="ECO:0000256" key="1">
    <source>
        <dbReference type="ARBA" id="ARBA00002332"/>
    </source>
</evidence>
<comment type="caution">
    <text evidence="10">The sequence shown here is derived from an EMBL/GenBank/DDBJ whole genome shotgun (WGS) entry which is preliminary data.</text>
</comment>
<comment type="catalytic activity">
    <reaction evidence="8">
        <text>XMP + L-glutamine + ATP + H2O = GMP + L-glutamate + AMP + diphosphate + 2 H(+)</text>
        <dbReference type="Rhea" id="RHEA:11680"/>
        <dbReference type="ChEBI" id="CHEBI:15377"/>
        <dbReference type="ChEBI" id="CHEBI:15378"/>
        <dbReference type="ChEBI" id="CHEBI:29985"/>
        <dbReference type="ChEBI" id="CHEBI:30616"/>
        <dbReference type="ChEBI" id="CHEBI:33019"/>
        <dbReference type="ChEBI" id="CHEBI:57464"/>
        <dbReference type="ChEBI" id="CHEBI:58115"/>
        <dbReference type="ChEBI" id="CHEBI:58359"/>
        <dbReference type="ChEBI" id="CHEBI:456215"/>
        <dbReference type="EC" id="6.3.5.2"/>
    </reaction>
</comment>
<dbReference type="AlphaFoldDB" id="A0A832THM4"/>
<dbReference type="CDD" id="cd01742">
    <property type="entry name" value="GATase1_GMP_Synthase"/>
    <property type="match status" value="1"/>
</dbReference>
<evidence type="ECO:0000313" key="10">
    <source>
        <dbReference type="EMBL" id="HII70288.1"/>
    </source>
</evidence>
<organism evidence="10 11">
    <name type="scientific">Methanopyrus kandleri</name>
    <dbReference type="NCBI Taxonomy" id="2320"/>
    <lineage>
        <taxon>Archaea</taxon>
        <taxon>Methanobacteriati</taxon>
        <taxon>Methanobacteriota</taxon>
        <taxon>Methanomada group</taxon>
        <taxon>Methanopyri</taxon>
        <taxon>Methanopyrales</taxon>
        <taxon>Methanopyraceae</taxon>
        <taxon>Methanopyrus</taxon>
    </lineage>
</organism>
<dbReference type="RefSeq" id="WP_011018921.1">
    <property type="nucleotide sequence ID" value="NZ_DUJS01000004.1"/>
</dbReference>
<dbReference type="PANTHER" id="PTHR11922">
    <property type="entry name" value="GMP SYNTHASE-RELATED"/>
    <property type="match status" value="1"/>
</dbReference>
<accession>A0A832THM4</accession>
<dbReference type="InterPro" id="IPR029062">
    <property type="entry name" value="Class_I_gatase-like"/>
</dbReference>
<dbReference type="Proteomes" id="UP000619545">
    <property type="component" value="Unassembled WGS sequence"/>
</dbReference>
<dbReference type="PRINTS" id="PR00099">
    <property type="entry name" value="CPSGATASE"/>
</dbReference>
<sequence>MILIIDNHGQYVHLIRKNFDYMGVPAEIIPNTTDPEDVRERASGVVISGGPSRERAGNSREIIEELTGEVPILGICLGHQLMAEVFGGKVDWAAGREEYARTEVEILDHEGIFEGLPDKIVAWASHRDEVKEVPDEFVVTARSDRCEVEAMRHEELPLYGVQFHPELKFTEYGPDILKNFAKLCGEL</sequence>
<evidence type="ECO:0000256" key="7">
    <source>
        <dbReference type="ARBA" id="ARBA00022962"/>
    </source>
</evidence>
<keyword evidence="2 8" id="KW-0436">Ligase</keyword>
<keyword evidence="6 8" id="KW-0067">ATP-binding</keyword>
<feature type="domain" description="Glutamine amidotransferase" evidence="9">
    <location>
        <begin position="3"/>
        <end position="181"/>
    </location>
</feature>
<keyword evidence="4 8" id="KW-0332">GMP biosynthesis</keyword>
<keyword evidence="5 8" id="KW-0658">Purine biosynthesis</keyword>
<comment type="function">
    <text evidence="1 8">Catalyzes the synthesis of GMP from XMP.</text>
</comment>
<dbReference type="GO" id="GO:0005829">
    <property type="term" value="C:cytosol"/>
    <property type="evidence" value="ECO:0007669"/>
    <property type="project" value="TreeGrafter"/>
</dbReference>
<dbReference type="PROSITE" id="PS51273">
    <property type="entry name" value="GATASE_TYPE_1"/>
    <property type="match status" value="1"/>
</dbReference>
<evidence type="ECO:0000256" key="2">
    <source>
        <dbReference type="ARBA" id="ARBA00022598"/>
    </source>
</evidence>
<dbReference type="InterPro" id="IPR004739">
    <property type="entry name" value="GMP_synth_GATase"/>
</dbReference>
<dbReference type="OMA" id="ESHMDEV"/>
<dbReference type="NCBIfam" id="NF001975">
    <property type="entry name" value="PRK00758.1"/>
    <property type="match status" value="1"/>
</dbReference>
<protein>
    <recommendedName>
        <fullName evidence="8">GMP synthase [glutamine-hydrolyzing] subunit A</fullName>
        <ecNumber evidence="8">6.3.5.2</ecNumber>
    </recommendedName>
    <alternativeName>
        <fullName evidence="8">Glutamine amidotransferase</fullName>
    </alternativeName>
</protein>
<proteinExistence type="inferred from homology"/>
<dbReference type="GeneID" id="1476652"/>
<evidence type="ECO:0000256" key="4">
    <source>
        <dbReference type="ARBA" id="ARBA00022749"/>
    </source>
</evidence>
<keyword evidence="7 8" id="KW-0315">Glutamine amidotransferase</keyword>
<evidence type="ECO:0000256" key="8">
    <source>
        <dbReference type="HAMAP-Rule" id="MF_01510"/>
    </source>
</evidence>
<feature type="active site" evidence="8">
    <location>
        <position position="166"/>
    </location>
</feature>
<dbReference type="PANTHER" id="PTHR11922:SF2">
    <property type="entry name" value="GMP SYNTHASE [GLUTAMINE-HYDROLYZING]"/>
    <property type="match status" value="1"/>
</dbReference>
<dbReference type="InterPro" id="IPR023686">
    <property type="entry name" value="GMP_synthase_A"/>
</dbReference>
<dbReference type="SMR" id="A0A832THM4"/>
<evidence type="ECO:0000256" key="6">
    <source>
        <dbReference type="ARBA" id="ARBA00022840"/>
    </source>
</evidence>
<dbReference type="GO" id="GO:0003921">
    <property type="term" value="F:GMP synthase activity"/>
    <property type="evidence" value="ECO:0007669"/>
    <property type="project" value="TreeGrafter"/>
</dbReference>
<dbReference type="EC" id="6.3.5.2" evidence="8"/>
<comment type="pathway">
    <text evidence="8">Purine metabolism; GMP biosynthesis; GMP from XMP (L-Gln route): step 1/1.</text>
</comment>
<dbReference type="PRINTS" id="PR00096">
    <property type="entry name" value="GATASE"/>
</dbReference>
<comment type="subunit">
    <text evidence="8">Heterodimer composed of a glutamine amidotransferase subunit (A) and a GMP-binding subunit (B).</text>
</comment>
<dbReference type="GO" id="GO:0005524">
    <property type="term" value="F:ATP binding"/>
    <property type="evidence" value="ECO:0007669"/>
    <property type="project" value="UniProtKB-KW"/>
</dbReference>
<evidence type="ECO:0000313" key="11">
    <source>
        <dbReference type="Proteomes" id="UP000619545"/>
    </source>
</evidence>
<name>A0A832THM4_9EURY</name>
<feature type="active site" evidence="8">
    <location>
        <position position="164"/>
    </location>
</feature>
<dbReference type="PRINTS" id="PR00097">
    <property type="entry name" value="ANTSNTHASEII"/>
</dbReference>
<dbReference type="InterPro" id="IPR017926">
    <property type="entry name" value="GATASE"/>
</dbReference>
<dbReference type="Gene3D" id="3.40.50.880">
    <property type="match status" value="1"/>
</dbReference>
<evidence type="ECO:0000256" key="5">
    <source>
        <dbReference type="ARBA" id="ARBA00022755"/>
    </source>
</evidence>
<dbReference type="HAMAP" id="MF_01510">
    <property type="entry name" value="GMP_synthase_A"/>
    <property type="match status" value="1"/>
</dbReference>